<dbReference type="Proteomes" id="UP000320431">
    <property type="component" value="Unassembled WGS sequence"/>
</dbReference>
<dbReference type="EMBL" id="VICD02000127">
    <property type="protein sequence ID" value="KAB8191346.1"/>
    <property type="molecule type" value="Genomic_DNA"/>
</dbReference>
<comment type="caution">
    <text evidence="1">The sequence shown here is derived from an EMBL/GenBank/DDBJ whole genome shotgun (WGS) entry which is preliminary data.</text>
</comment>
<protein>
    <submittedName>
        <fullName evidence="1">Uncharacterized protein</fullName>
    </submittedName>
</protein>
<sequence>MKTDLFWIDVKWLSLCFVVCASIGFATGVYVAALTTADAEAEILEEALQQNEERRLCLNGNANACRLWEVRQ</sequence>
<dbReference type="AlphaFoldDB" id="A0A508AZH0"/>
<dbReference type="RefSeq" id="WP_141482004.1">
    <property type="nucleotide sequence ID" value="NZ_VICD02000127.1"/>
</dbReference>
<proteinExistence type="predicted"/>
<reference evidence="1 2" key="1">
    <citation type="submission" date="2019-10" db="EMBL/GenBank/DDBJ databases">
        <title>Lysobacter alkalisoli sp. nov., isolated from saline-alkaline soil.</title>
        <authorList>
            <person name="Sun J.-Q."/>
        </authorList>
    </citation>
    <scope>NUCLEOTIDE SEQUENCE [LARGE SCALE GENOMIC DNA]</scope>
    <source>
        <strain evidence="1 2">KCTC 42381</strain>
    </source>
</reference>
<name>A0A508AZH0_9GAMM</name>
<gene>
    <name evidence="1" type="ORF">FKV24_008025</name>
</gene>
<evidence type="ECO:0000313" key="2">
    <source>
        <dbReference type="Proteomes" id="UP000320431"/>
    </source>
</evidence>
<organism evidence="1 2">
    <name type="scientific">Marilutibacter maris</name>
    <dbReference type="NCBI Taxonomy" id="1605891"/>
    <lineage>
        <taxon>Bacteria</taxon>
        <taxon>Pseudomonadati</taxon>
        <taxon>Pseudomonadota</taxon>
        <taxon>Gammaproteobacteria</taxon>
        <taxon>Lysobacterales</taxon>
        <taxon>Lysobacteraceae</taxon>
        <taxon>Marilutibacter</taxon>
    </lineage>
</organism>
<evidence type="ECO:0000313" key="1">
    <source>
        <dbReference type="EMBL" id="KAB8191346.1"/>
    </source>
</evidence>
<accession>A0A508AZH0</accession>